<dbReference type="OrthoDB" id="1731532at2759"/>
<accession>A0A2Z7BTC8</accession>
<feature type="region of interest" description="Disordered" evidence="1">
    <location>
        <begin position="85"/>
        <end position="110"/>
    </location>
</feature>
<dbReference type="Proteomes" id="UP000250235">
    <property type="component" value="Unassembled WGS sequence"/>
</dbReference>
<evidence type="ECO:0000313" key="2">
    <source>
        <dbReference type="EMBL" id="KZV35480.1"/>
    </source>
</evidence>
<organism evidence="2 3">
    <name type="scientific">Dorcoceras hygrometricum</name>
    <dbReference type="NCBI Taxonomy" id="472368"/>
    <lineage>
        <taxon>Eukaryota</taxon>
        <taxon>Viridiplantae</taxon>
        <taxon>Streptophyta</taxon>
        <taxon>Embryophyta</taxon>
        <taxon>Tracheophyta</taxon>
        <taxon>Spermatophyta</taxon>
        <taxon>Magnoliopsida</taxon>
        <taxon>eudicotyledons</taxon>
        <taxon>Gunneridae</taxon>
        <taxon>Pentapetalae</taxon>
        <taxon>asterids</taxon>
        <taxon>lamiids</taxon>
        <taxon>Lamiales</taxon>
        <taxon>Gesneriaceae</taxon>
        <taxon>Didymocarpoideae</taxon>
        <taxon>Trichosporeae</taxon>
        <taxon>Loxocarpinae</taxon>
        <taxon>Dorcoceras</taxon>
    </lineage>
</organism>
<reference evidence="2 3" key="1">
    <citation type="journal article" date="2015" name="Proc. Natl. Acad. Sci. U.S.A.">
        <title>The resurrection genome of Boea hygrometrica: A blueprint for survival of dehydration.</title>
        <authorList>
            <person name="Xiao L."/>
            <person name="Yang G."/>
            <person name="Zhang L."/>
            <person name="Yang X."/>
            <person name="Zhao S."/>
            <person name="Ji Z."/>
            <person name="Zhou Q."/>
            <person name="Hu M."/>
            <person name="Wang Y."/>
            <person name="Chen M."/>
            <person name="Xu Y."/>
            <person name="Jin H."/>
            <person name="Xiao X."/>
            <person name="Hu G."/>
            <person name="Bao F."/>
            <person name="Hu Y."/>
            <person name="Wan P."/>
            <person name="Li L."/>
            <person name="Deng X."/>
            <person name="Kuang T."/>
            <person name="Xiang C."/>
            <person name="Zhu J.K."/>
            <person name="Oliver M.J."/>
            <person name="He Y."/>
        </authorList>
    </citation>
    <scope>NUCLEOTIDE SEQUENCE [LARGE SCALE GENOMIC DNA]</scope>
    <source>
        <strain evidence="3">cv. XS01</strain>
    </source>
</reference>
<gene>
    <name evidence="2" type="ORF">F511_34339</name>
</gene>
<evidence type="ECO:0000313" key="3">
    <source>
        <dbReference type="Proteomes" id="UP000250235"/>
    </source>
</evidence>
<proteinExistence type="predicted"/>
<keyword evidence="3" id="KW-1185">Reference proteome</keyword>
<dbReference type="EMBL" id="KV004571">
    <property type="protein sequence ID" value="KZV35480.1"/>
    <property type="molecule type" value="Genomic_DNA"/>
</dbReference>
<name>A0A2Z7BTC8_9LAMI</name>
<sequence>MSSFKNPLTAILDCNKFTGLNYQDWLHNLNLVLASEKLLYTIEKCPPKEAPADICWGSGSAPPIRQSGPRLDPRFLRQTALEVLTRSARSDSPRKTRPEQNSGEVGRRWRRRTAAAAAAAREEKGGGGLLGLGLMSVVIMKSLYH</sequence>
<feature type="compositionally biased region" description="Basic and acidic residues" evidence="1">
    <location>
        <begin position="88"/>
        <end position="98"/>
    </location>
</feature>
<dbReference type="AlphaFoldDB" id="A0A2Z7BTC8"/>
<evidence type="ECO:0000256" key="1">
    <source>
        <dbReference type="SAM" id="MobiDB-lite"/>
    </source>
</evidence>
<protein>
    <submittedName>
        <fullName evidence="2">Uncharacterized protein</fullName>
    </submittedName>
</protein>